<dbReference type="InterPro" id="IPR039577">
    <property type="entry name" value="Rad18"/>
</dbReference>
<feature type="compositionally biased region" description="Basic and acidic residues" evidence="4">
    <location>
        <begin position="92"/>
        <end position="110"/>
    </location>
</feature>
<dbReference type="PROSITE" id="PS50089">
    <property type="entry name" value="ZF_RING_2"/>
    <property type="match status" value="1"/>
</dbReference>
<gene>
    <name evidence="5" type="ORF">A4X03_0g2311</name>
</gene>
<feature type="compositionally biased region" description="Polar residues" evidence="4">
    <location>
        <begin position="163"/>
        <end position="176"/>
    </location>
</feature>
<name>A0A177UGT7_9BASI</name>
<feature type="compositionally biased region" description="Low complexity" evidence="4">
    <location>
        <begin position="142"/>
        <end position="162"/>
    </location>
</feature>
<feature type="region of interest" description="Disordered" evidence="4">
    <location>
        <begin position="938"/>
        <end position="1062"/>
    </location>
</feature>
<dbReference type="Gene3D" id="3.30.40.10">
    <property type="entry name" value="Zinc/RING finger domain, C3HC4 (zinc finger)"/>
    <property type="match status" value="1"/>
</dbReference>
<protein>
    <submittedName>
        <fullName evidence="5">Uncharacterized protein</fullName>
    </submittedName>
</protein>
<dbReference type="GO" id="GO:0097505">
    <property type="term" value="C:Rad6-Rad18 complex"/>
    <property type="evidence" value="ECO:0007669"/>
    <property type="project" value="TreeGrafter"/>
</dbReference>
<feature type="compositionally biased region" description="Polar residues" evidence="4">
    <location>
        <begin position="23"/>
        <end position="39"/>
    </location>
</feature>
<dbReference type="SMART" id="SM00184">
    <property type="entry name" value="RING"/>
    <property type="match status" value="1"/>
</dbReference>
<keyword evidence="2" id="KW-0863">Zinc-finger</keyword>
<organism evidence="5 6">
    <name type="scientific">Tilletia caries</name>
    <name type="common">wheat bunt fungus</name>
    <dbReference type="NCBI Taxonomy" id="13290"/>
    <lineage>
        <taxon>Eukaryota</taxon>
        <taxon>Fungi</taxon>
        <taxon>Dikarya</taxon>
        <taxon>Basidiomycota</taxon>
        <taxon>Ustilaginomycotina</taxon>
        <taxon>Exobasidiomycetes</taxon>
        <taxon>Tilletiales</taxon>
        <taxon>Tilletiaceae</taxon>
        <taxon>Tilletia</taxon>
    </lineage>
</organism>
<dbReference type="InterPro" id="IPR013083">
    <property type="entry name" value="Znf_RING/FYVE/PHD"/>
</dbReference>
<feature type="compositionally biased region" description="Basic and acidic residues" evidence="4">
    <location>
        <begin position="354"/>
        <end position="373"/>
    </location>
</feature>
<feature type="compositionally biased region" description="Acidic residues" evidence="4">
    <location>
        <begin position="641"/>
        <end position="650"/>
    </location>
</feature>
<dbReference type="GO" id="GO:0006513">
    <property type="term" value="P:protein monoubiquitination"/>
    <property type="evidence" value="ECO:0007669"/>
    <property type="project" value="InterPro"/>
</dbReference>
<feature type="compositionally biased region" description="Acidic residues" evidence="4">
    <location>
        <begin position="976"/>
        <end position="1002"/>
    </location>
</feature>
<feature type="compositionally biased region" description="Polar residues" evidence="4">
    <location>
        <begin position="195"/>
        <end position="205"/>
    </location>
</feature>
<feature type="region of interest" description="Disordered" evidence="4">
    <location>
        <begin position="716"/>
        <end position="919"/>
    </location>
</feature>
<dbReference type="SUPFAM" id="SSF57850">
    <property type="entry name" value="RING/U-box"/>
    <property type="match status" value="1"/>
</dbReference>
<evidence type="ECO:0000256" key="3">
    <source>
        <dbReference type="ARBA" id="ARBA00022833"/>
    </source>
</evidence>
<dbReference type="AlphaFoldDB" id="A0A177UGT7"/>
<evidence type="ECO:0000256" key="1">
    <source>
        <dbReference type="ARBA" id="ARBA00022723"/>
    </source>
</evidence>
<feature type="region of interest" description="Disordered" evidence="4">
    <location>
        <begin position="354"/>
        <end position="402"/>
    </location>
</feature>
<feature type="compositionally biased region" description="Polar residues" evidence="4">
    <location>
        <begin position="113"/>
        <end position="134"/>
    </location>
</feature>
<dbReference type="InterPro" id="IPR001841">
    <property type="entry name" value="Znf_RING"/>
</dbReference>
<dbReference type="GO" id="GO:0008270">
    <property type="term" value="F:zinc ion binding"/>
    <property type="evidence" value="ECO:0007669"/>
    <property type="project" value="UniProtKB-KW"/>
</dbReference>
<evidence type="ECO:0000313" key="5">
    <source>
        <dbReference type="EMBL" id="KAE8262625.1"/>
    </source>
</evidence>
<feature type="region of interest" description="Disordered" evidence="4">
    <location>
        <begin position="1"/>
        <end position="212"/>
    </location>
</feature>
<keyword evidence="3" id="KW-0862">Zinc</keyword>
<feature type="compositionally biased region" description="Polar residues" evidence="4">
    <location>
        <begin position="62"/>
        <end position="90"/>
    </location>
</feature>
<reference evidence="5" key="1">
    <citation type="submission" date="2016-04" db="EMBL/GenBank/DDBJ databases">
        <authorList>
            <person name="Nguyen H.D."/>
            <person name="Kesanakurti P."/>
            <person name="Cullis J."/>
            <person name="Levesque C.A."/>
            <person name="Hambleton S."/>
        </authorList>
    </citation>
    <scope>NUCLEOTIDE SEQUENCE</scope>
    <source>
        <strain evidence="5">DAOMC 238032</strain>
    </source>
</reference>
<dbReference type="GO" id="GO:0005634">
    <property type="term" value="C:nucleus"/>
    <property type="evidence" value="ECO:0007669"/>
    <property type="project" value="TreeGrafter"/>
</dbReference>
<dbReference type="InterPro" id="IPR027370">
    <property type="entry name" value="Znf-RING_euk"/>
</dbReference>
<feature type="compositionally biased region" description="Acidic residues" evidence="4">
    <location>
        <begin position="1015"/>
        <end position="1026"/>
    </location>
</feature>
<feature type="region of interest" description="Disordered" evidence="4">
    <location>
        <begin position="641"/>
        <end position="674"/>
    </location>
</feature>
<accession>A0A177UGT7</accession>
<proteinExistence type="predicted"/>
<evidence type="ECO:0000256" key="4">
    <source>
        <dbReference type="SAM" id="MobiDB-lite"/>
    </source>
</evidence>
<feature type="compositionally biased region" description="Polar residues" evidence="4">
    <location>
        <begin position="957"/>
        <end position="968"/>
    </location>
</feature>
<feature type="compositionally biased region" description="Acidic residues" evidence="4">
    <location>
        <begin position="725"/>
        <end position="736"/>
    </location>
</feature>
<feature type="compositionally biased region" description="Acidic residues" evidence="4">
    <location>
        <begin position="806"/>
        <end position="831"/>
    </location>
</feature>
<dbReference type="Proteomes" id="UP000077671">
    <property type="component" value="Unassembled WGS sequence"/>
</dbReference>
<evidence type="ECO:0000256" key="2">
    <source>
        <dbReference type="ARBA" id="ARBA00022771"/>
    </source>
</evidence>
<keyword evidence="1" id="KW-0479">Metal-binding</keyword>
<feature type="compositionally biased region" description="Acidic residues" evidence="4">
    <location>
        <begin position="870"/>
        <end position="889"/>
    </location>
</feature>
<reference evidence="5" key="2">
    <citation type="journal article" date="2019" name="IMA Fungus">
        <title>Genome sequencing and comparison of five Tilletia species to identify candidate genes for the detection of regulated species infecting wheat.</title>
        <authorList>
            <person name="Nguyen H.D.T."/>
            <person name="Sultana T."/>
            <person name="Kesanakurti P."/>
            <person name="Hambleton S."/>
        </authorList>
    </citation>
    <scope>NUCLEOTIDE SEQUENCE</scope>
    <source>
        <strain evidence="5">DAOMC 238032</strain>
    </source>
</reference>
<dbReference type="PANTHER" id="PTHR14134">
    <property type="entry name" value="E3 UBIQUITIN-PROTEIN LIGASE RAD18"/>
    <property type="match status" value="1"/>
</dbReference>
<evidence type="ECO:0000313" key="6">
    <source>
        <dbReference type="Proteomes" id="UP000077671"/>
    </source>
</evidence>
<feature type="compositionally biased region" description="Basic and acidic residues" evidence="4">
    <location>
        <begin position="1003"/>
        <end position="1013"/>
    </location>
</feature>
<feature type="region of interest" description="Disordered" evidence="4">
    <location>
        <begin position="419"/>
        <end position="504"/>
    </location>
</feature>
<dbReference type="Pfam" id="PF13445">
    <property type="entry name" value="zf-RING_UBOX"/>
    <property type="match status" value="1"/>
</dbReference>
<dbReference type="GO" id="GO:0003697">
    <property type="term" value="F:single-stranded DNA binding"/>
    <property type="evidence" value="ECO:0007669"/>
    <property type="project" value="InterPro"/>
</dbReference>
<feature type="compositionally biased region" description="Basic and acidic residues" evidence="4">
    <location>
        <begin position="419"/>
        <end position="429"/>
    </location>
</feature>
<comment type="caution">
    <text evidence="5">The sequence shown here is derived from an EMBL/GenBank/DDBJ whole genome shotgun (WGS) entry which is preliminary data.</text>
</comment>
<dbReference type="EMBL" id="LWDD02000218">
    <property type="protein sequence ID" value="KAE8262625.1"/>
    <property type="molecule type" value="Genomic_DNA"/>
</dbReference>
<dbReference type="PANTHER" id="PTHR14134:SF2">
    <property type="entry name" value="E3 UBIQUITIN-PROTEIN LIGASE RAD18"/>
    <property type="match status" value="1"/>
</dbReference>
<dbReference type="GO" id="GO:0006301">
    <property type="term" value="P:DNA damage tolerance"/>
    <property type="evidence" value="ECO:0007669"/>
    <property type="project" value="InterPro"/>
</dbReference>
<dbReference type="GO" id="GO:0061630">
    <property type="term" value="F:ubiquitin protein ligase activity"/>
    <property type="evidence" value="ECO:0007669"/>
    <property type="project" value="InterPro"/>
</dbReference>
<sequence>MPVPASSSGSRKRPASPSLPAGDSNTSSQQNASSGQATVKRQRVGGRSGRPASSEVPAQAATPPSHTGQNLQVQPVASVLSNLPQQTLQETVEAKASRRVDKGKGREVPKDSAQGSSRQVPTAASPLPTRNGTSARPDPATALGGDDSAATSSALSSPVTAPGPSSNEDPQNTTVVTEDAVPTMLTQPGERNENGTESLQLTSLPDHTGQESRETLQAQLQILRRRLEASERIAESQARVLVGLHERCSCDVCFDLMTRPCVIAPCGHMACRECLVAYWKQPSVAEPPIREGLTEDERQRMERHRTLARVKICPICRSECLRAPAEVWLMKQIVGDVERWRSVEDRDATRETIRRSLETEREQERLRQERTNREAGPSTLTARRPATPQEEGRASPVPAPTVPATHRIAAQLQERAARLKEAEAVRKETAATSSTVSVPKKSGDDSASSTTTAPRKTSHGDDELNLFPSDDEREAAKERDGPLAVSGSQASQAAIVESARAQREAGMQEEVWADIFRTEEDRMAMRWDREDHVWRCPSCMHEVTGEYCRICSLRLRRPQGLHDEHDADDVRRMEEHRHNHRGYAADSDGESYLVERANLSPPIYEDPWTDEAEDVDPADEDHEEDFWEFENPFYEGDGIDEEEEEEDDLSDFIVPDGLSDIDAGGDGLDEDGQLTGAEAMGYDSQEDDDEDEEDAYLSNQGRALRALFALRMARSRSAAYGQSTSEEEEDDDDDETGTIIQAPPRLLYDALTEDEDDDGDGDAGGSGSYVRNVDRARQAMNAGRAPNYFQNPVVQQGLADQHTFEDENEDEDFDGQQGVEYEDSVGEEEDEHLYPAYYPPDPEPCGSELTPEPENEFHGQNPAYDSGLGYEDESIAGQSDDVDDDDDYDVPIYATVARSRGHVLPDDSEDDSKHALDGPEHHACSELLAARAAAYADGGVDGGLEFDRINDIDPGTLFSNQGPSNSAHTHAYDNESHDDEGYGDTGDDDHDDYDHDDDDDDHDDGHHYSHQTEDPYGDEEDEDEEIVPGASQHAEAERQGGAMYEEDEYGGEQSSDQDDYRY</sequence>
<feature type="compositionally biased region" description="Acidic residues" evidence="4">
    <location>
        <begin position="751"/>
        <end position="761"/>
    </location>
</feature>